<sequence>MCDALRGKSNPRRVENLSDGFLNDGNDPDYHYSTKAVLCIQRVLVQSPNSLISVSVRQLSVVIRLEAPELFRLESGSELSEIHVTYLRSDRKKQETGNRTPGGSKIWLRNEYGNDLGYHYPANALLGTGLCWNTSWSEYRAECFSTLCTMIVRALAYLGEQIDSPDETVAAEVAKCTAIAVVDALPPVVGAVVENQEGLAISVNGLAGRIRGPSRKAGSRACCPRGTAVQYADAAISLSCLVGLSKHLYQPACDVNRRKNVNRSKKKRSFGATNVAATPSRSIFEPSQ</sequence>
<accession>A0AAD6UUA5</accession>
<dbReference type="AlphaFoldDB" id="A0AAD6UUA5"/>
<gene>
    <name evidence="1" type="ORF">GGX14DRAFT_406307</name>
</gene>
<reference evidence="1" key="1">
    <citation type="submission" date="2023-03" db="EMBL/GenBank/DDBJ databases">
        <title>Massive genome expansion in bonnet fungi (Mycena s.s.) driven by repeated elements and novel gene families across ecological guilds.</title>
        <authorList>
            <consortium name="Lawrence Berkeley National Laboratory"/>
            <person name="Harder C.B."/>
            <person name="Miyauchi S."/>
            <person name="Viragh M."/>
            <person name="Kuo A."/>
            <person name="Thoen E."/>
            <person name="Andreopoulos B."/>
            <person name="Lu D."/>
            <person name="Skrede I."/>
            <person name="Drula E."/>
            <person name="Henrissat B."/>
            <person name="Morin E."/>
            <person name="Kohler A."/>
            <person name="Barry K."/>
            <person name="LaButti K."/>
            <person name="Morin E."/>
            <person name="Salamov A."/>
            <person name="Lipzen A."/>
            <person name="Mereny Z."/>
            <person name="Hegedus B."/>
            <person name="Baldrian P."/>
            <person name="Stursova M."/>
            <person name="Weitz H."/>
            <person name="Taylor A."/>
            <person name="Grigoriev I.V."/>
            <person name="Nagy L.G."/>
            <person name="Martin F."/>
            <person name="Kauserud H."/>
        </authorList>
    </citation>
    <scope>NUCLEOTIDE SEQUENCE</scope>
    <source>
        <strain evidence="1">9144</strain>
    </source>
</reference>
<proteinExistence type="predicted"/>
<keyword evidence="2" id="KW-1185">Reference proteome</keyword>
<protein>
    <submittedName>
        <fullName evidence="1">Uncharacterized protein</fullName>
    </submittedName>
</protein>
<organism evidence="1 2">
    <name type="scientific">Mycena pura</name>
    <dbReference type="NCBI Taxonomy" id="153505"/>
    <lineage>
        <taxon>Eukaryota</taxon>
        <taxon>Fungi</taxon>
        <taxon>Dikarya</taxon>
        <taxon>Basidiomycota</taxon>
        <taxon>Agaricomycotina</taxon>
        <taxon>Agaricomycetes</taxon>
        <taxon>Agaricomycetidae</taxon>
        <taxon>Agaricales</taxon>
        <taxon>Marasmiineae</taxon>
        <taxon>Mycenaceae</taxon>
        <taxon>Mycena</taxon>
    </lineage>
</organism>
<dbReference type="EMBL" id="JARJCW010000119">
    <property type="protein sequence ID" value="KAJ7192506.1"/>
    <property type="molecule type" value="Genomic_DNA"/>
</dbReference>
<dbReference type="Proteomes" id="UP001219525">
    <property type="component" value="Unassembled WGS sequence"/>
</dbReference>
<evidence type="ECO:0000313" key="1">
    <source>
        <dbReference type="EMBL" id="KAJ7192506.1"/>
    </source>
</evidence>
<name>A0AAD6UUA5_9AGAR</name>
<comment type="caution">
    <text evidence="1">The sequence shown here is derived from an EMBL/GenBank/DDBJ whole genome shotgun (WGS) entry which is preliminary data.</text>
</comment>
<evidence type="ECO:0000313" key="2">
    <source>
        <dbReference type="Proteomes" id="UP001219525"/>
    </source>
</evidence>